<dbReference type="EMBL" id="CP010411">
    <property type="protein sequence ID" value="ALE10254.1"/>
    <property type="molecule type" value="Genomic_DNA"/>
</dbReference>
<dbReference type="Proteomes" id="UP000067206">
    <property type="component" value="Chromosome"/>
</dbReference>
<name>A0A0M4MIT7_BIFLI</name>
<proteinExistence type="predicted"/>
<sequence length="660" mass="73082">MHWLYKISTILALVLAIVTGGLYAQNCEETYPSGPSQEILISDARGNTLQNLLEIASQYHVTLARVTFESQPKGGNERILTVFETTDDKTLFPANQIYPDYGFNERTKVRHGDALINSLGRWLVYGDALKTAEAVSAIQKSGFKFIQQREISVMLLLKDFFFDSLSGIVIAGMLLICVSAALSASVSSRICAIQSIHGMHQSAIIFRQCARHVIFIMVSTVLGWLAWIAVGAMFWPYASPFGFAGIILLGILLSTAIISASLSAGVILIVRILVPGIIAQIKGQRPLRFLMTIGCFLTVIMLCISTLTFQNSLEKRQQMQHSTETLSHAQVFPDGFQLQLWYTDNDSREAYMPAWDTFLNHSLVTDRIRFSSFEVGCTWTDYSGNPNSTCIIMDPYTAQEQHLIEDTDSLKPVTLIMNTGTSWDEDTLKGSIIATYNFLRELGENPTIGSQTPLSLNKDDIRIISKNSDAQPNAFNAHAGDDQSQAPVIVMNPMLLDGVTAMAMTSTGGMIFTYNSREQIIEELHNDGALDLVASAVKPRDELWTRLQRDIQETAFFTLIAVISFICTIGMGIIISLLLCTIRRRSMFVEFIHGARAYLRFGPVVICSVALCSASLLTLLAAGRCNLVFMAIVFGLFFITVIITHIIYDALLRADSIKHP</sequence>
<evidence type="ECO:0000313" key="1">
    <source>
        <dbReference type="EMBL" id="ALE10254.1"/>
    </source>
</evidence>
<gene>
    <name evidence="1" type="ORF">RY67_2268</name>
</gene>
<dbReference type="PATRIC" id="fig|1682.24.peg.2208"/>
<accession>A0A0M4MIT7</accession>
<dbReference type="AlphaFoldDB" id="A0A0M4MIT7"/>
<dbReference type="RefSeq" id="WP_060621319.1">
    <property type="nucleotide sequence ID" value="NZ_CABWKH010000023.1"/>
</dbReference>
<organism evidence="1 2">
    <name type="scientific">Bifidobacterium longum subsp. infantis</name>
    <dbReference type="NCBI Taxonomy" id="1682"/>
    <lineage>
        <taxon>Bacteria</taxon>
        <taxon>Bacillati</taxon>
        <taxon>Actinomycetota</taxon>
        <taxon>Actinomycetes</taxon>
        <taxon>Bifidobacteriales</taxon>
        <taxon>Bifidobacteriaceae</taxon>
        <taxon>Bifidobacterium</taxon>
    </lineage>
</organism>
<evidence type="ECO:0000313" key="2">
    <source>
        <dbReference type="Proteomes" id="UP000067206"/>
    </source>
</evidence>
<protein>
    <submittedName>
        <fullName evidence="1">Uncharacterized protein</fullName>
    </submittedName>
</protein>
<reference evidence="1 2" key="1">
    <citation type="submission" date="2014-12" db="EMBL/GenBank/DDBJ databases">
        <title>Complete genome sequence of Bifidobacterium longum subsp. infantis BT1.</title>
        <authorList>
            <person name="Kim J.F."/>
            <person name="Kwak M.-J."/>
        </authorList>
    </citation>
    <scope>NUCLEOTIDE SEQUENCE [LARGE SCALE GENOMIC DNA]</scope>
    <source>
        <strain evidence="1 2">BT1</strain>
    </source>
</reference>